<dbReference type="KEGG" id="moc:BB934_08485"/>
<gene>
    <name evidence="1" type="ORF">BB934_08485</name>
</gene>
<sequence length="249" mass="28180">MNHSSASHRSQESHFRSEALGAVLDGAAAERCPTPVRRQSRLKGRCEGVFWRRTDRQEVRRITLAARRYELVTRQPGARSGALGFVALEVLEYLANLVDYKTGRLDPAIETLMSRLRRSRDAIVRALKALRTHGFLDWLRRYVPTGNEGRGPQVQQTSNAYRLSLPARALRLLGRFGQPSPLPDDFDATQQRRTAGYDAYRASLSPVELVAETIEDPALRAVLTRLGQGVERESGRRTESQSKFLFYRD</sequence>
<organism evidence="1">
    <name type="scientific">Microvirga ossetica</name>
    <dbReference type="NCBI Taxonomy" id="1882682"/>
    <lineage>
        <taxon>Bacteria</taxon>
        <taxon>Pseudomonadati</taxon>
        <taxon>Pseudomonadota</taxon>
        <taxon>Alphaproteobacteria</taxon>
        <taxon>Hyphomicrobiales</taxon>
        <taxon>Methylobacteriaceae</taxon>
        <taxon>Microvirga</taxon>
    </lineage>
</organism>
<dbReference type="AlphaFoldDB" id="A0A1B2EE76"/>
<accession>A0A1B2EE76</accession>
<proteinExistence type="predicted"/>
<evidence type="ECO:0000313" key="1">
    <source>
        <dbReference type="EMBL" id="ANY78268.1"/>
    </source>
</evidence>
<protein>
    <submittedName>
        <fullName evidence="1">Replication protein A</fullName>
    </submittedName>
</protein>
<name>A0A1B2EE76_9HYPH</name>
<reference evidence="1" key="1">
    <citation type="submission" date="2016-07" db="EMBL/GenBank/DDBJ databases">
        <title>Microvirga ossetica sp. nov. a new species of rhizobia isolated from root nodules of the legume species Vicia alpestris Steven originated from North Ossetia region in the Caucasus.</title>
        <authorList>
            <person name="Safronova V.I."/>
            <person name="Kuznetsova I.G."/>
            <person name="Sazanova A.L."/>
            <person name="Belimov A."/>
            <person name="Andronov E."/>
            <person name="Osledkin Y.S."/>
            <person name="Onishchuk O.P."/>
            <person name="Kurchak O.N."/>
            <person name="Shaposhnikov A.I."/>
            <person name="Willems A."/>
            <person name="Tikhonovich I.A."/>
        </authorList>
    </citation>
    <scope>NUCLEOTIDE SEQUENCE [LARGE SCALE GENOMIC DNA]</scope>
    <source>
        <strain evidence="1">V5/3M</strain>
    </source>
</reference>
<dbReference type="EMBL" id="CP016616">
    <property type="protein sequence ID" value="ANY78268.1"/>
    <property type="molecule type" value="Genomic_DNA"/>
</dbReference>